<accession>A0A6L8M4P4</accession>
<evidence type="ECO:0000259" key="1">
    <source>
        <dbReference type="Pfam" id="PF01755"/>
    </source>
</evidence>
<name>A0A6L8M4P4_9VIBR</name>
<dbReference type="EMBL" id="WWEU01000006">
    <property type="protein sequence ID" value="MYM60782.1"/>
    <property type="molecule type" value="Genomic_DNA"/>
</dbReference>
<keyword evidence="2" id="KW-0808">Transferase</keyword>
<evidence type="ECO:0000313" key="2">
    <source>
        <dbReference type="EMBL" id="MYM60782.1"/>
    </source>
</evidence>
<dbReference type="Pfam" id="PF01755">
    <property type="entry name" value="Glyco_transf_25"/>
    <property type="match status" value="1"/>
</dbReference>
<keyword evidence="3" id="KW-1185">Reference proteome</keyword>
<proteinExistence type="predicted"/>
<dbReference type="AlphaFoldDB" id="A0A6L8M4P4"/>
<keyword evidence="2" id="KW-0328">Glycosyltransferase</keyword>
<sequence length="247" mass="28671">MKVFVINLPSSLERREKISQSLNEIGIEFELFTAIDGRKGLPADLINLPDDKHRTFFRSRPLSPGEKGCYASHYKLWQKCLEIDEPILILEDDCLPTKYFTKVFAKLPALHQKGYEYLRVEKQERGCKQIDSYGDLNIVLWADNRSGTRGYSISPSGAKKLLKYSNRWVCAVDNYIGESYRTGLICAGVQPYAIRDDGADKISTIIRSNDKSKVPIHFKLLREIYRFYRFSRMTLNFLQYKSNEKFQ</sequence>
<reference evidence="2 3" key="1">
    <citation type="submission" date="2020-01" db="EMBL/GenBank/DDBJ databases">
        <title>Draft Genome Sequence of Vibrio sp. strain OCN044, Isolated from a Healthy Coral at Palmyra Atoll.</title>
        <authorList>
            <person name="Videau P."/>
            <person name="Loughran R."/>
            <person name="Esquivel A."/>
            <person name="Deadmond M."/>
            <person name="Paddock B.E."/>
            <person name="Saw J.H."/>
            <person name="Ushijima B."/>
        </authorList>
    </citation>
    <scope>NUCLEOTIDE SEQUENCE [LARGE SCALE GENOMIC DNA]</scope>
    <source>
        <strain evidence="2 3">OCN044</strain>
    </source>
</reference>
<dbReference type="RefSeq" id="WP_160931727.1">
    <property type="nucleotide sequence ID" value="NZ_WWEU01000006.1"/>
</dbReference>
<dbReference type="InterPro" id="IPR002654">
    <property type="entry name" value="Glyco_trans_25"/>
</dbReference>
<evidence type="ECO:0000313" key="3">
    <source>
        <dbReference type="Proteomes" id="UP000478571"/>
    </source>
</evidence>
<organism evidence="2 3">
    <name type="scientific">Vibrio tetraodonis subsp. pristinus</name>
    <dbReference type="NCBI Taxonomy" id="2695891"/>
    <lineage>
        <taxon>Bacteria</taxon>
        <taxon>Pseudomonadati</taxon>
        <taxon>Pseudomonadota</taxon>
        <taxon>Gammaproteobacteria</taxon>
        <taxon>Vibrionales</taxon>
        <taxon>Vibrionaceae</taxon>
        <taxon>Vibrio</taxon>
    </lineage>
</organism>
<feature type="domain" description="Glycosyl transferase family 25" evidence="1">
    <location>
        <begin position="2"/>
        <end position="176"/>
    </location>
</feature>
<gene>
    <name evidence="2" type="ORF">GTG28_16250</name>
</gene>
<dbReference type="GO" id="GO:0016757">
    <property type="term" value="F:glycosyltransferase activity"/>
    <property type="evidence" value="ECO:0007669"/>
    <property type="project" value="UniProtKB-KW"/>
</dbReference>
<dbReference type="CDD" id="cd06532">
    <property type="entry name" value="Glyco_transf_25"/>
    <property type="match status" value="1"/>
</dbReference>
<comment type="caution">
    <text evidence="2">The sequence shown here is derived from an EMBL/GenBank/DDBJ whole genome shotgun (WGS) entry which is preliminary data.</text>
</comment>
<protein>
    <submittedName>
        <fullName evidence="2">Beta-1,4-galactosyltransferase</fullName>
    </submittedName>
</protein>
<dbReference type="Proteomes" id="UP000478571">
    <property type="component" value="Unassembled WGS sequence"/>
</dbReference>